<dbReference type="EMBL" id="BONY01000005">
    <property type="protein sequence ID" value="GIH03089.1"/>
    <property type="molecule type" value="Genomic_DNA"/>
</dbReference>
<gene>
    <name evidence="4" type="ORF">Rhe02_11560</name>
</gene>
<keyword evidence="5" id="KW-1185">Reference proteome</keyword>
<sequence>MRLSIRNQLDGEVTDVIRGEVMGTVRIRLTARTEILAAITLEAIDELGLAVGSPALVLIKSTEVAVAVGPVGLVSIRNQIPATVSGVDHGAVMTTVKLDLAGGQELTAAITREGAEDLGLAAGDEVTALVKSTEVSVGAR</sequence>
<dbReference type="InterPro" id="IPR005116">
    <property type="entry name" value="Transp-assoc_OB_typ1"/>
</dbReference>
<organism evidence="4 5">
    <name type="scientific">Rhizocola hellebori</name>
    <dbReference type="NCBI Taxonomy" id="1392758"/>
    <lineage>
        <taxon>Bacteria</taxon>
        <taxon>Bacillati</taxon>
        <taxon>Actinomycetota</taxon>
        <taxon>Actinomycetes</taxon>
        <taxon>Micromonosporales</taxon>
        <taxon>Micromonosporaceae</taxon>
        <taxon>Rhizocola</taxon>
    </lineage>
</organism>
<dbReference type="PANTHER" id="PTHR30432:SF1">
    <property type="entry name" value="DNA-BINDING TRANSCRIPTIONAL DUAL REGULATOR MODE"/>
    <property type="match status" value="1"/>
</dbReference>
<dbReference type="Pfam" id="PF03459">
    <property type="entry name" value="TOBE"/>
    <property type="match status" value="2"/>
</dbReference>
<dbReference type="InterPro" id="IPR051815">
    <property type="entry name" value="Molybdate_resp_trans_reg"/>
</dbReference>
<dbReference type="RefSeq" id="WP_203907005.1">
    <property type="nucleotide sequence ID" value="NZ_BONY01000005.1"/>
</dbReference>
<dbReference type="Proteomes" id="UP000612899">
    <property type="component" value="Unassembled WGS sequence"/>
</dbReference>
<proteinExistence type="predicted"/>
<feature type="domain" description="Mop" evidence="3">
    <location>
        <begin position="2"/>
        <end position="68"/>
    </location>
</feature>
<comment type="caution">
    <text evidence="4">The sequence shown here is derived from an EMBL/GenBank/DDBJ whole genome shotgun (WGS) entry which is preliminary data.</text>
</comment>
<evidence type="ECO:0000256" key="1">
    <source>
        <dbReference type="ARBA" id="ARBA00022505"/>
    </source>
</evidence>
<dbReference type="AlphaFoldDB" id="A0A8J3Q3J3"/>
<evidence type="ECO:0000256" key="2">
    <source>
        <dbReference type="PROSITE-ProRule" id="PRU01213"/>
    </source>
</evidence>
<dbReference type="GO" id="GO:0015689">
    <property type="term" value="P:molybdate ion transport"/>
    <property type="evidence" value="ECO:0007669"/>
    <property type="project" value="InterPro"/>
</dbReference>
<dbReference type="PANTHER" id="PTHR30432">
    <property type="entry name" value="TRANSCRIPTIONAL REGULATOR MODE"/>
    <property type="match status" value="1"/>
</dbReference>
<reference evidence="4" key="1">
    <citation type="submission" date="2021-01" db="EMBL/GenBank/DDBJ databases">
        <title>Whole genome shotgun sequence of Rhizocola hellebori NBRC 109834.</title>
        <authorList>
            <person name="Komaki H."/>
            <person name="Tamura T."/>
        </authorList>
    </citation>
    <scope>NUCLEOTIDE SEQUENCE</scope>
    <source>
        <strain evidence="4">NBRC 109834</strain>
    </source>
</reference>
<feature type="domain" description="Mop" evidence="3">
    <location>
        <begin position="73"/>
        <end position="139"/>
    </location>
</feature>
<dbReference type="InterPro" id="IPR004606">
    <property type="entry name" value="Mop_domain"/>
</dbReference>
<name>A0A8J3Q3J3_9ACTN</name>
<evidence type="ECO:0000313" key="5">
    <source>
        <dbReference type="Proteomes" id="UP000612899"/>
    </source>
</evidence>
<dbReference type="NCBIfam" id="TIGR00638">
    <property type="entry name" value="Mop"/>
    <property type="match status" value="2"/>
</dbReference>
<keyword evidence="1 2" id="KW-0500">Molybdenum</keyword>
<dbReference type="Gene3D" id="2.40.50.100">
    <property type="match status" value="2"/>
</dbReference>
<dbReference type="SUPFAM" id="SSF50331">
    <property type="entry name" value="MOP-like"/>
    <property type="match status" value="2"/>
</dbReference>
<protein>
    <submittedName>
        <fullName evidence="4">Molybdenum-binding protein</fullName>
    </submittedName>
</protein>
<dbReference type="PROSITE" id="PS51866">
    <property type="entry name" value="MOP"/>
    <property type="match status" value="2"/>
</dbReference>
<dbReference type="InterPro" id="IPR008995">
    <property type="entry name" value="Mo/tungstate-bd_C_term_dom"/>
</dbReference>
<evidence type="ECO:0000313" key="4">
    <source>
        <dbReference type="EMBL" id="GIH03089.1"/>
    </source>
</evidence>
<evidence type="ECO:0000259" key="3">
    <source>
        <dbReference type="PROSITE" id="PS51866"/>
    </source>
</evidence>
<accession>A0A8J3Q3J3</accession>